<keyword evidence="4" id="KW-0274">FAD</keyword>
<dbReference type="Gene3D" id="1.10.540.10">
    <property type="entry name" value="Acyl-CoA dehydrogenase/oxidase, N-terminal domain"/>
    <property type="match status" value="1"/>
</dbReference>
<dbReference type="InterPro" id="IPR036250">
    <property type="entry name" value="AcylCo_DH-like_C"/>
</dbReference>
<keyword evidence="5" id="KW-0560">Oxidoreductase</keyword>
<comment type="caution">
    <text evidence="7">The sequence shown here is derived from an EMBL/GenBank/DDBJ whole genome shotgun (WGS) entry which is preliminary data.</text>
</comment>
<dbReference type="SUPFAM" id="SSF56645">
    <property type="entry name" value="Acyl-CoA dehydrogenase NM domain-like"/>
    <property type="match status" value="1"/>
</dbReference>
<evidence type="ECO:0000313" key="7">
    <source>
        <dbReference type="EMBL" id="GAA0616579.1"/>
    </source>
</evidence>
<accession>A0ABN1GQL6</accession>
<dbReference type="EMBL" id="BAAAHE010000014">
    <property type="protein sequence ID" value="GAA0616579.1"/>
    <property type="molecule type" value="Genomic_DNA"/>
</dbReference>
<organism evidence="7 8">
    <name type="scientific">Sporichthya brevicatena</name>
    <dbReference type="NCBI Taxonomy" id="171442"/>
    <lineage>
        <taxon>Bacteria</taxon>
        <taxon>Bacillati</taxon>
        <taxon>Actinomycetota</taxon>
        <taxon>Actinomycetes</taxon>
        <taxon>Sporichthyales</taxon>
        <taxon>Sporichthyaceae</taxon>
        <taxon>Sporichthya</taxon>
    </lineage>
</organism>
<sequence length="317" mass="32912">MAGDERTEEGQALAEMVRSWLTRSDPVPALRARLDAGTSAFERADLRPAAEAGLLGLLLTDAGGTLADLAVVVEEAGRGLSPLPLAELAIAARLLEELGDDRAAAVADGSLVVVPVASAEPVCGLPEADAVVLVGPRPEVRPATELDIARRSLLDLSRSWGSVSFPGPPAGPSTGPVVDALALLRVVDAVGAADRLLEMTVRYVSEREQFGRPVGSFQAVKHQAADMGLQVAAAQAITREAAAAFSWTSPAEHARAVAAACAYAGAAAARVASTALQLHGGMGFTWEHDVHLLLRRAKTDELLDGTPGTHARRLVEV</sequence>
<evidence type="ECO:0000256" key="1">
    <source>
        <dbReference type="ARBA" id="ARBA00001974"/>
    </source>
</evidence>
<evidence type="ECO:0000259" key="6">
    <source>
        <dbReference type="Pfam" id="PF00441"/>
    </source>
</evidence>
<keyword evidence="3" id="KW-0285">Flavoprotein</keyword>
<dbReference type="Gene3D" id="1.20.140.10">
    <property type="entry name" value="Butyryl-CoA Dehydrogenase, subunit A, domain 3"/>
    <property type="match status" value="1"/>
</dbReference>
<dbReference type="Pfam" id="PF00441">
    <property type="entry name" value="Acyl-CoA_dh_1"/>
    <property type="match status" value="1"/>
</dbReference>
<dbReference type="RefSeq" id="WP_344603866.1">
    <property type="nucleotide sequence ID" value="NZ_BAAAHE010000014.1"/>
</dbReference>
<evidence type="ECO:0000256" key="4">
    <source>
        <dbReference type="ARBA" id="ARBA00022827"/>
    </source>
</evidence>
<gene>
    <name evidence="7" type="ORF">GCM10009547_18320</name>
</gene>
<dbReference type="SUPFAM" id="SSF47203">
    <property type="entry name" value="Acyl-CoA dehydrogenase C-terminal domain-like"/>
    <property type="match status" value="1"/>
</dbReference>
<evidence type="ECO:0000256" key="3">
    <source>
        <dbReference type="ARBA" id="ARBA00022630"/>
    </source>
</evidence>
<evidence type="ECO:0000256" key="5">
    <source>
        <dbReference type="ARBA" id="ARBA00023002"/>
    </source>
</evidence>
<dbReference type="InterPro" id="IPR037069">
    <property type="entry name" value="AcylCoA_DH/ox_N_sf"/>
</dbReference>
<dbReference type="PANTHER" id="PTHR43884">
    <property type="entry name" value="ACYL-COA DEHYDROGENASE"/>
    <property type="match status" value="1"/>
</dbReference>
<feature type="domain" description="Acyl-CoA dehydrogenase/oxidase C-terminal" evidence="6">
    <location>
        <begin position="186"/>
        <end position="313"/>
    </location>
</feature>
<keyword evidence="8" id="KW-1185">Reference proteome</keyword>
<dbReference type="Proteomes" id="UP001500957">
    <property type="component" value="Unassembled WGS sequence"/>
</dbReference>
<dbReference type="PANTHER" id="PTHR43884:SF20">
    <property type="entry name" value="ACYL-COA DEHYDROGENASE FADE28"/>
    <property type="match status" value="1"/>
</dbReference>
<comment type="similarity">
    <text evidence="2">Belongs to the acyl-CoA dehydrogenase family.</text>
</comment>
<protein>
    <submittedName>
        <fullName evidence="7">Acyl-CoA dehydrogenase family protein</fullName>
    </submittedName>
</protein>
<evidence type="ECO:0000256" key="2">
    <source>
        <dbReference type="ARBA" id="ARBA00009347"/>
    </source>
</evidence>
<dbReference type="InterPro" id="IPR009075">
    <property type="entry name" value="AcylCo_DH/oxidase_C"/>
</dbReference>
<dbReference type="InterPro" id="IPR009100">
    <property type="entry name" value="AcylCoA_DH/oxidase_NM_dom_sf"/>
</dbReference>
<name>A0ABN1GQL6_9ACTN</name>
<reference evidence="7 8" key="1">
    <citation type="journal article" date="2019" name="Int. J. Syst. Evol. Microbiol.">
        <title>The Global Catalogue of Microorganisms (GCM) 10K type strain sequencing project: providing services to taxonomists for standard genome sequencing and annotation.</title>
        <authorList>
            <consortium name="The Broad Institute Genomics Platform"/>
            <consortium name="The Broad Institute Genome Sequencing Center for Infectious Disease"/>
            <person name="Wu L."/>
            <person name="Ma J."/>
        </authorList>
    </citation>
    <scope>NUCLEOTIDE SEQUENCE [LARGE SCALE GENOMIC DNA]</scope>
    <source>
        <strain evidence="7 8">JCM 10671</strain>
    </source>
</reference>
<proteinExistence type="inferred from homology"/>
<comment type="cofactor">
    <cofactor evidence="1">
        <name>FAD</name>
        <dbReference type="ChEBI" id="CHEBI:57692"/>
    </cofactor>
</comment>
<evidence type="ECO:0000313" key="8">
    <source>
        <dbReference type="Proteomes" id="UP001500957"/>
    </source>
</evidence>